<dbReference type="Proteomes" id="UP001182556">
    <property type="component" value="Unassembled WGS sequence"/>
</dbReference>
<feature type="region of interest" description="Disordered" evidence="1">
    <location>
        <begin position="400"/>
        <end position="426"/>
    </location>
</feature>
<evidence type="ECO:0000313" key="2">
    <source>
        <dbReference type="EMBL" id="KAK1924269.1"/>
    </source>
</evidence>
<dbReference type="EMBL" id="JAODAN010000005">
    <property type="protein sequence ID" value="KAK1924269.1"/>
    <property type="molecule type" value="Genomic_DNA"/>
</dbReference>
<feature type="region of interest" description="Disordered" evidence="1">
    <location>
        <begin position="207"/>
        <end position="226"/>
    </location>
</feature>
<protein>
    <recommendedName>
        <fullName evidence="4">Peroxin domain-containing protein</fullName>
    </recommendedName>
</protein>
<comment type="caution">
    <text evidence="2">The sequence shown here is derived from an EMBL/GenBank/DDBJ whole genome shotgun (WGS) entry which is preliminary data.</text>
</comment>
<sequence length="426" mass="47552">MTSPSAEMPGTSPIEADLDTAGPSRRRLSSSLSPPDQHELERISSSLANREKRRSSISPVSKRNRAKGAAATRIAALPHSLGLGGDSDEEADYEGLDEDEVGRLEQEKYAKKKAAALKELEERPPAISVECRTEEGVSEEGGEPGTKQEYVWDVLFENQRGLYILGRAYFSSRSLLPADPSAYTLPAHSLPSASSFTVAQPRANGGITSQTEERVDAKRSRKEETGRRKIKTAYTLDTFQTPSPSWIWITPWMANMRVGTDEAGWRYNYWFKSKGWKSHAGLAGWGGWVRRREWVRLRCLSTEEVLPAPKDPEDQVDVDESLGKVIREAQVEGLVKALSKSPLDRQRMDTWEKWLQDAGREDKDMLKSMLEEEEALHELSRSFTYRSTFTSLLELLERDGILSGPSPSGDSPKASSPEPYHVDPSP</sequence>
<reference evidence="2" key="1">
    <citation type="submission" date="2023-02" db="EMBL/GenBank/DDBJ databases">
        <title>Identification and recombinant expression of a fungal hydrolase from Papiliotrema laurentii that hydrolyzes apple cutin and clears colloidal polyester polyurethane.</title>
        <authorList>
            <consortium name="DOE Joint Genome Institute"/>
            <person name="Roman V.A."/>
            <person name="Bojanowski C."/>
            <person name="Crable B.R."/>
            <person name="Wagner D.N."/>
            <person name="Hung C.S."/>
            <person name="Nadeau L.J."/>
            <person name="Schratz L."/>
            <person name="Haridas S."/>
            <person name="Pangilinan J."/>
            <person name="Lipzen A."/>
            <person name="Na H."/>
            <person name="Yan M."/>
            <person name="Ng V."/>
            <person name="Grigoriev I.V."/>
            <person name="Spatafora J.W."/>
            <person name="Barlow D."/>
            <person name="Biffinger J."/>
            <person name="Kelley-Loughnane N."/>
            <person name="Varaljay V.A."/>
            <person name="Crookes-Goodson W.J."/>
        </authorList>
    </citation>
    <scope>NUCLEOTIDE SEQUENCE</scope>
    <source>
        <strain evidence="2">5307AH</strain>
    </source>
</reference>
<gene>
    <name evidence="2" type="ORF">DB88DRAFT_489644</name>
</gene>
<proteinExistence type="predicted"/>
<feature type="compositionally biased region" description="Low complexity" evidence="1">
    <location>
        <begin position="67"/>
        <end position="76"/>
    </location>
</feature>
<evidence type="ECO:0000256" key="1">
    <source>
        <dbReference type="SAM" id="MobiDB-lite"/>
    </source>
</evidence>
<evidence type="ECO:0000313" key="3">
    <source>
        <dbReference type="Proteomes" id="UP001182556"/>
    </source>
</evidence>
<keyword evidence="3" id="KW-1185">Reference proteome</keyword>
<feature type="compositionally biased region" description="Basic and acidic residues" evidence="1">
    <location>
        <begin position="211"/>
        <end position="226"/>
    </location>
</feature>
<feature type="region of interest" description="Disordered" evidence="1">
    <location>
        <begin position="1"/>
        <end position="93"/>
    </location>
</feature>
<dbReference type="AlphaFoldDB" id="A0AAD9FP75"/>
<organism evidence="2 3">
    <name type="scientific">Papiliotrema laurentii</name>
    <name type="common">Cryptococcus laurentii</name>
    <dbReference type="NCBI Taxonomy" id="5418"/>
    <lineage>
        <taxon>Eukaryota</taxon>
        <taxon>Fungi</taxon>
        <taxon>Dikarya</taxon>
        <taxon>Basidiomycota</taxon>
        <taxon>Agaricomycotina</taxon>
        <taxon>Tremellomycetes</taxon>
        <taxon>Tremellales</taxon>
        <taxon>Rhynchogastremaceae</taxon>
        <taxon>Papiliotrema</taxon>
    </lineage>
</organism>
<accession>A0AAD9FP75</accession>
<name>A0AAD9FP75_PAPLA</name>
<evidence type="ECO:0008006" key="4">
    <source>
        <dbReference type="Google" id="ProtNLM"/>
    </source>
</evidence>